<feature type="domain" description="Prenylated flavin chaperone LpdD-like" evidence="1">
    <location>
        <begin position="12"/>
        <end position="108"/>
    </location>
</feature>
<proteinExistence type="predicted"/>
<name>M9M5C8_PAEPP</name>
<reference evidence="2 3" key="1">
    <citation type="submission" date="2012-10" db="EMBL/GenBank/DDBJ databases">
        <title>Draft Genome Sequence of Paenibacillus popilliae ATCC 14706T.</title>
        <authorList>
            <person name="Iiyama K."/>
            <person name="Mori K."/>
            <person name="Mon H."/>
            <person name="Chieda Y."/>
            <person name="Lee J.M."/>
            <person name="Kusakabe T."/>
            <person name="Tashiro K."/>
            <person name="Asano S."/>
            <person name="Yasunaga-Aoki C."/>
            <person name="Shimizu S."/>
        </authorList>
    </citation>
    <scope>NUCLEOTIDE SEQUENCE [LARGE SCALE GENOMIC DNA]</scope>
    <source>
        <strain evidence="2 3">ATCC 14706</strain>
    </source>
</reference>
<evidence type="ECO:0000313" key="3">
    <source>
        <dbReference type="Proteomes" id="UP000029453"/>
    </source>
</evidence>
<protein>
    <recommendedName>
        <fullName evidence="1">Prenylated flavin chaperone LpdD-like domain-containing protein</fullName>
    </recommendedName>
</protein>
<dbReference type="InterPro" id="IPR048844">
    <property type="entry name" value="LpdD_chaperone-like"/>
</dbReference>
<dbReference type="AlphaFoldDB" id="M9M5C8"/>
<evidence type="ECO:0000313" key="2">
    <source>
        <dbReference type="EMBL" id="GAC42548.1"/>
    </source>
</evidence>
<dbReference type="Pfam" id="PF21758">
    <property type="entry name" value="PAC_bac"/>
    <property type="match status" value="1"/>
</dbReference>
<dbReference type="OrthoDB" id="2474789at2"/>
<dbReference type="RefSeq" id="WP_006286018.1">
    <property type="nucleotide sequence ID" value="NZ_BALG01000112.1"/>
</dbReference>
<gene>
    <name evidence="2" type="ORF">PPOP_1905</name>
</gene>
<accession>M9M5C8</accession>
<dbReference type="EMBL" id="BALG01000112">
    <property type="protein sequence ID" value="GAC42548.1"/>
    <property type="molecule type" value="Genomic_DNA"/>
</dbReference>
<comment type="caution">
    <text evidence="2">The sequence shown here is derived from an EMBL/GenBank/DDBJ whole genome shotgun (WGS) entry which is preliminary data.</text>
</comment>
<evidence type="ECO:0000259" key="1">
    <source>
        <dbReference type="Pfam" id="PF21758"/>
    </source>
</evidence>
<organism evidence="2 3">
    <name type="scientific">Paenibacillus popilliae ATCC 14706</name>
    <dbReference type="NCBI Taxonomy" id="1212764"/>
    <lineage>
        <taxon>Bacteria</taxon>
        <taxon>Bacillati</taxon>
        <taxon>Bacillota</taxon>
        <taxon>Bacilli</taxon>
        <taxon>Bacillales</taxon>
        <taxon>Paenibacillaceae</taxon>
        <taxon>Paenibacillus</taxon>
    </lineage>
</organism>
<dbReference type="Proteomes" id="UP000029453">
    <property type="component" value="Unassembled WGS sequence"/>
</dbReference>
<sequence length="119" mass="12932">MSGAYHEAAPPGADIRVEALPQGRDWLFLVSGGDSHIGAVSTAWNEAGQCKVATHTVPGHREDELSAAMALHASEALGTTVTVAAGIHYDKLRKEDIVKVVDQAWRRFTIELDRVREED</sequence>
<keyword evidence="3" id="KW-1185">Reference proteome</keyword>